<evidence type="ECO:0000256" key="1">
    <source>
        <dbReference type="SAM" id="MobiDB-lite"/>
    </source>
</evidence>
<keyword evidence="3" id="KW-1185">Reference proteome</keyword>
<evidence type="ECO:0000313" key="3">
    <source>
        <dbReference type="Proteomes" id="UP000784294"/>
    </source>
</evidence>
<feature type="region of interest" description="Disordered" evidence="1">
    <location>
        <begin position="167"/>
        <end position="200"/>
    </location>
</feature>
<proteinExistence type="predicted"/>
<accession>A0A3S5AC40</accession>
<dbReference type="Proteomes" id="UP000784294">
    <property type="component" value="Unassembled WGS sequence"/>
</dbReference>
<gene>
    <name evidence="2" type="ORF">PXEA_LOCUS10395</name>
</gene>
<comment type="caution">
    <text evidence="2">The sequence shown here is derived from an EMBL/GenBank/DDBJ whole genome shotgun (WGS) entry which is preliminary data.</text>
</comment>
<feature type="compositionally biased region" description="Polar residues" evidence="1">
    <location>
        <begin position="167"/>
        <end position="177"/>
    </location>
</feature>
<sequence>MCSSCFIQLYIFKLSAYFIPFHYHLTYFVSSTKSPFSNRNPTGSISICDQTGLPNDLSGSAVRHLAFPPSRLRRASLSLARPLVSEGSQLDQLVNAASLKTADALARSEAEALLNDRQAASGLAGRRRRGASMTFISSSALSAPNGVAAITICGPIPATLMLSSRPMSREASTSNHLSPILDDGTVCDDDDSRSRSPSASIESSLIPIVKSLLPASGASTYIVDQADPSATTCLSPASSLTASLVQEQLLKVQLHQQRRRISGELSRSLNSPQPKTTQANITILEAEASSPLVSDVSHIGLSRDSNSSTTTLTTAVASLQKSCAQPFTQYKLGDKVQEDDKGEDEEGDSFGWLNQTAYMKSPLSSRLVREYLASVSLPI</sequence>
<evidence type="ECO:0000313" key="2">
    <source>
        <dbReference type="EMBL" id="VEL16955.1"/>
    </source>
</evidence>
<organism evidence="2 3">
    <name type="scientific">Protopolystoma xenopodis</name>
    <dbReference type="NCBI Taxonomy" id="117903"/>
    <lineage>
        <taxon>Eukaryota</taxon>
        <taxon>Metazoa</taxon>
        <taxon>Spiralia</taxon>
        <taxon>Lophotrochozoa</taxon>
        <taxon>Platyhelminthes</taxon>
        <taxon>Monogenea</taxon>
        <taxon>Polyopisthocotylea</taxon>
        <taxon>Polystomatidea</taxon>
        <taxon>Polystomatidae</taxon>
        <taxon>Protopolystoma</taxon>
    </lineage>
</organism>
<name>A0A3S5AC40_9PLAT</name>
<dbReference type="AlphaFoldDB" id="A0A3S5AC40"/>
<reference evidence="2" key="1">
    <citation type="submission" date="2018-11" db="EMBL/GenBank/DDBJ databases">
        <authorList>
            <consortium name="Pathogen Informatics"/>
        </authorList>
    </citation>
    <scope>NUCLEOTIDE SEQUENCE</scope>
</reference>
<protein>
    <submittedName>
        <fullName evidence="2">Uncharacterized protein</fullName>
    </submittedName>
</protein>
<dbReference type="EMBL" id="CAAALY010030488">
    <property type="protein sequence ID" value="VEL16955.1"/>
    <property type="molecule type" value="Genomic_DNA"/>
</dbReference>